<feature type="compositionally biased region" description="Acidic residues" evidence="1">
    <location>
        <begin position="112"/>
        <end position="121"/>
    </location>
</feature>
<reference evidence="2" key="1">
    <citation type="submission" date="2019-04" db="EMBL/GenBank/DDBJ databases">
        <authorList>
            <consortium name="Science for Life Laboratories"/>
        </authorList>
    </citation>
    <scope>NUCLEOTIDE SEQUENCE</scope>
    <source>
        <strain evidence="2">MBLW1</strain>
    </source>
</reference>
<dbReference type="KEGG" id="tim:GMBLW1_51360"/>
<evidence type="ECO:0000313" key="2">
    <source>
        <dbReference type="EMBL" id="VIP04057.1"/>
    </source>
</evidence>
<protein>
    <submittedName>
        <fullName evidence="2">Uncharacterized protein</fullName>
    </submittedName>
</protein>
<dbReference type="EMBL" id="LR593887">
    <property type="protein sequence ID" value="VTS05481.1"/>
    <property type="molecule type" value="Genomic_DNA"/>
</dbReference>
<gene>
    <name evidence="2" type="ORF">GMBLW1_51360</name>
</gene>
<dbReference type="AlphaFoldDB" id="A0A6C2YRS3"/>
<dbReference type="RefSeq" id="WP_162659188.1">
    <property type="nucleotide sequence ID" value="NZ_LR593887.1"/>
</dbReference>
<sequence length="362" mass="39230">MSEFQHALDSLLAIVSDSSRIAQELRPAAVTLCQKLEHATMDEKNDGIRRIAGHLLESDLNTSSLLTVCCGAIIENGGDPLPLAEPLTTRLPGVLSQAANFAEQCEQLAESQDADQAEPSDENPVKRFGDDVAQKLPQAAKAWAVTESYGMGAIAALAHSKAVRKQFQESDLLGAVAALARFHPEMHYVNMLLDVLDDEPLLVLHPESGKGFRLRMSGIADNFQLHTLLADLLIGPESVGQLPGERPPQPAIDAARDQPVNPEYDTVYGPFNLSNWPALNPDGTLGPAGDHSGLWIWNEGRPADILPFEGTRVVLLEAPPYERGWQAGRVFPGMVAELVHEATLSREEVADLLTRMGQAPRP</sequence>
<evidence type="ECO:0000313" key="3">
    <source>
        <dbReference type="Proteomes" id="UP000464378"/>
    </source>
</evidence>
<dbReference type="Proteomes" id="UP000464378">
    <property type="component" value="Chromosome"/>
</dbReference>
<evidence type="ECO:0000256" key="1">
    <source>
        <dbReference type="SAM" id="MobiDB-lite"/>
    </source>
</evidence>
<organism evidence="2">
    <name type="scientific">Tuwongella immobilis</name>
    <dbReference type="NCBI Taxonomy" id="692036"/>
    <lineage>
        <taxon>Bacteria</taxon>
        <taxon>Pseudomonadati</taxon>
        <taxon>Planctomycetota</taxon>
        <taxon>Planctomycetia</taxon>
        <taxon>Gemmatales</taxon>
        <taxon>Gemmataceae</taxon>
        <taxon>Tuwongella</taxon>
    </lineage>
</organism>
<keyword evidence="3" id="KW-1185">Reference proteome</keyword>
<proteinExistence type="predicted"/>
<dbReference type="InParanoid" id="A0A6C2YRS3"/>
<feature type="region of interest" description="Disordered" evidence="1">
    <location>
        <begin position="108"/>
        <end position="128"/>
    </location>
</feature>
<name>A0A6C2YRS3_9BACT</name>
<accession>A0A6C2YRS3</accession>
<dbReference type="EMBL" id="LR586016">
    <property type="protein sequence ID" value="VIP04057.1"/>
    <property type="molecule type" value="Genomic_DNA"/>
</dbReference>